<proteinExistence type="predicted"/>
<evidence type="ECO:0000313" key="1">
    <source>
        <dbReference type="EMBL" id="CCC53041.1"/>
    </source>
</evidence>
<organism evidence="1">
    <name type="scientific">Trypanosoma vivax (strain Y486)</name>
    <dbReference type="NCBI Taxonomy" id="1055687"/>
    <lineage>
        <taxon>Eukaryota</taxon>
        <taxon>Discoba</taxon>
        <taxon>Euglenozoa</taxon>
        <taxon>Kinetoplastea</taxon>
        <taxon>Metakinetoplastina</taxon>
        <taxon>Trypanosomatida</taxon>
        <taxon>Trypanosomatidae</taxon>
        <taxon>Trypanosoma</taxon>
        <taxon>Duttonella</taxon>
    </lineage>
</organism>
<reference evidence="1" key="1">
    <citation type="journal article" date="2012" name="Proc. Natl. Acad. Sci. U.S.A.">
        <title>Antigenic diversity is generated by distinct evolutionary mechanisms in African trypanosome species.</title>
        <authorList>
            <person name="Jackson A.P."/>
            <person name="Berry A."/>
            <person name="Aslett M."/>
            <person name="Allison H.C."/>
            <person name="Burton P."/>
            <person name="Vavrova-Anderson J."/>
            <person name="Brown R."/>
            <person name="Browne H."/>
            <person name="Corton N."/>
            <person name="Hauser H."/>
            <person name="Gamble J."/>
            <person name="Gilderthorp R."/>
            <person name="Marcello L."/>
            <person name="McQuillan J."/>
            <person name="Otto T.D."/>
            <person name="Quail M.A."/>
            <person name="Sanders M.J."/>
            <person name="van Tonder A."/>
            <person name="Ginger M.L."/>
            <person name="Field M.C."/>
            <person name="Barry J.D."/>
            <person name="Hertz-Fowler C."/>
            <person name="Berriman M."/>
        </authorList>
    </citation>
    <scope>NUCLEOTIDE SEQUENCE</scope>
    <source>
        <strain evidence="1">Y486</strain>
    </source>
</reference>
<gene>
    <name evidence="1" type="ORF">TVY486_1105250</name>
</gene>
<dbReference type="EMBL" id="HE573027">
    <property type="protein sequence ID" value="CCC53041.1"/>
    <property type="molecule type" value="Genomic_DNA"/>
</dbReference>
<accession>G0UB54</accession>
<protein>
    <submittedName>
        <fullName evidence="1">Uncharacterized protein</fullName>
    </submittedName>
</protein>
<name>G0UB54_TRYVY</name>
<dbReference type="AlphaFoldDB" id="G0UB54"/>
<sequence length="104" mass="12190">MHGHATNQCYPAQQRPKIHTYMYLLYGKLSSHRNRKQNAKKAYINKIVECHNSEDVKGCGEEQEEARKLVNHDVRQYCVLGNVQEARKVKTRRFPLSCRTKHPP</sequence>